<sequence>MTAFWGEVIGTMILIVFGGGVCAGVSLKKSFAHNSGWIVITMGWGFGVAMAVYAVGGISGAHLNPAVTFALAFAGSFEWSQVPSYLLAQMIGAFLGAVLVFLQYLPHWKETEDPGAKLSVFSTSPAIPNHFANFISEALGTFIFVLTLLAIGANTFTEGLNPLIVGFLVVAIGLSLGGTTGYAINPARDLGPRLAHFVLPIAGKGSSNWKYAWIPVVAPLVGGSFAAVFYNYVFKGNINTAFWYVAAALVFMLGIVYALSKKQSSSESTATY</sequence>
<reference evidence="2" key="1">
    <citation type="journal article" date="2025" name="Aquaculture">
        <title>Assessment of the bioflocculant production and safety properties of Metabacillus hrfriensis sp. nov. based on phenotypic and whole-genome sequencing analysis.</title>
        <authorList>
            <person name="Zhang R."/>
            <person name="Zhao Z."/>
            <person name="Luo L."/>
            <person name="Wang S."/>
            <person name="Guo K."/>
            <person name="Xu W."/>
        </authorList>
    </citation>
    <scope>NUCLEOTIDE SEQUENCE [LARGE SCALE GENOMIC DNA]</scope>
    <source>
        <strain evidence="2">CT-WN-B3</strain>
    </source>
</reference>
<accession>A0ACD4RDP3</accession>
<dbReference type="EMBL" id="CP126116">
    <property type="protein sequence ID" value="WHZ58527.1"/>
    <property type="molecule type" value="Genomic_DNA"/>
</dbReference>
<protein>
    <submittedName>
        <fullName evidence="1">MIP/aquaporin family protein</fullName>
    </submittedName>
</protein>
<keyword evidence="2" id="KW-1185">Reference proteome</keyword>
<dbReference type="Proteomes" id="UP001226091">
    <property type="component" value="Chromosome"/>
</dbReference>
<gene>
    <name evidence="1" type="ORF">QLQ22_04055</name>
</gene>
<evidence type="ECO:0000313" key="1">
    <source>
        <dbReference type="EMBL" id="WHZ58527.1"/>
    </source>
</evidence>
<name>A0ACD4RDP3_9BACI</name>
<evidence type="ECO:0000313" key="2">
    <source>
        <dbReference type="Proteomes" id="UP001226091"/>
    </source>
</evidence>
<organism evidence="1 2">
    <name type="scientific">Metabacillus hrfriensis</name>
    <dbReference type="NCBI Taxonomy" id="3048891"/>
    <lineage>
        <taxon>Bacteria</taxon>
        <taxon>Bacillati</taxon>
        <taxon>Bacillota</taxon>
        <taxon>Bacilli</taxon>
        <taxon>Bacillales</taxon>
        <taxon>Bacillaceae</taxon>
        <taxon>Metabacillus</taxon>
    </lineage>
</organism>
<proteinExistence type="predicted"/>